<sequence>MGLSYYILMVLWAVCCEAASTTVLPPWIIDDCLLPSWPGDHPVSIYRPLWLNLRKQAKLSPVFWLAFYGVAHNMKDCNLRAGVLYQVSKVTDESFTFSEHQQESGGDDDVPPACKHHFMVLSNGSYGFISCTENRVKATEAAWKWWNTVPVSYITIISISVGVAMGVVLLVGVGAWVAWRRHSRGKALLG</sequence>
<organism evidence="3 4">
    <name type="scientific">Cherax quadricarinatus</name>
    <name type="common">Australian red claw crayfish</name>
    <dbReference type="NCBI Taxonomy" id="27406"/>
    <lineage>
        <taxon>Eukaryota</taxon>
        <taxon>Metazoa</taxon>
        <taxon>Ecdysozoa</taxon>
        <taxon>Arthropoda</taxon>
        <taxon>Crustacea</taxon>
        <taxon>Multicrustacea</taxon>
        <taxon>Malacostraca</taxon>
        <taxon>Eumalacostraca</taxon>
        <taxon>Eucarida</taxon>
        <taxon>Decapoda</taxon>
        <taxon>Pleocyemata</taxon>
        <taxon>Astacidea</taxon>
        <taxon>Parastacoidea</taxon>
        <taxon>Parastacidae</taxon>
        <taxon>Cherax</taxon>
    </lineage>
</organism>
<protein>
    <submittedName>
        <fullName evidence="3">Uncharacterized protein</fullName>
    </submittedName>
</protein>
<feature type="signal peptide" evidence="2">
    <location>
        <begin position="1"/>
        <end position="18"/>
    </location>
</feature>
<keyword evidence="4" id="KW-1185">Reference proteome</keyword>
<gene>
    <name evidence="3" type="ORF">OTU49_006028</name>
</gene>
<evidence type="ECO:0000256" key="2">
    <source>
        <dbReference type="SAM" id="SignalP"/>
    </source>
</evidence>
<evidence type="ECO:0000256" key="1">
    <source>
        <dbReference type="SAM" id="Phobius"/>
    </source>
</evidence>
<feature type="transmembrane region" description="Helical" evidence="1">
    <location>
        <begin position="153"/>
        <end position="179"/>
    </location>
</feature>
<dbReference type="Proteomes" id="UP001445076">
    <property type="component" value="Unassembled WGS sequence"/>
</dbReference>
<keyword evidence="1" id="KW-0472">Membrane</keyword>
<feature type="chain" id="PRO_5043923287" evidence="2">
    <location>
        <begin position="19"/>
        <end position="190"/>
    </location>
</feature>
<keyword evidence="2" id="KW-0732">Signal</keyword>
<evidence type="ECO:0000313" key="4">
    <source>
        <dbReference type="Proteomes" id="UP001445076"/>
    </source>
</evidence>
<reference evidence="3 4" key="1">
    <citation type="journal article" date="2024" name="BMC Genomics">
        <title>Genome assembly of redclaw crayfish (Cherax quadricarinatus) provides insights into its immune adaptation and hypoxia tolerance.</title>
        <authorList>
            <person name="Liu Z."/>
            <person name="Zheng J."/>
            <person name="Li H."/>
            <person name="Fang K."/>
            <person name="Wang S."/>
            <person name="He J."/>
            <person name="Zhou D."/>
            <person name="Weng S."/>
            <person name="Chi M."/>
            <person name="Gu Z."/>
            <person name="He J."/>
            <person name="Li F."/>
            <person name="Wang M."/>
        </authorList>
    </citation>
    <scope>NUCLEOTIDE SEQUENCE [LARGE SCALE GENOMIC DNA]</scope>
    <source>
        <strain evidence="3">ZL_2023a</strain>
    </source>
</reference>
<dbReference type="EMBL" id="JARKIK010000051">
    <property type="protein sequence ID" value="KAK8734120.1"/>
    <property type="molecule type" value="Genomic_DNA"/>
</dbReference>
<comment type="caution">
    <text evidence="3">The sequence shown here is derived from an EMBL/GenBank/DDBJ whole genome shotgun (WGS) entry which is preliminary data.</text>
</comment>
<keyword evidence="1" id="KW-0812">Transmembrane</keyword>
<evidence type="ECO:0000313" key="3">
    <source>
        <dbReference type="EMBL" id="KAK8734120.1"/>
    </source>
</evidence>
<proteinExistence type="predicted"/>
<dbReference type="AlphaFoldDB" id="A0AAW0WTF9"/>
<accession>A0AAW0WTF9</accession>
<keyword evidence="1" id="KW-1133">Transmembrane helix</keyword>
<name>A0AAW0WTF9_CHEQU</name>